<organism evidence="1 2">
    <name type="scientific">Entomortierella chlamydospora</name>
    <dbReference type="NCBI Taxonomy" id="101097"/>
    <lineage>
        <taxon>Eukaryota</taxon>
        <taxon>Fungi</taxon>
        <taxon>Fungi incertae sedis</taxon>
        <taxon>Mucoromycota</taxon>
        <taxon>Mortierellomycotina</taxon>
        <taxon>Mortierellomycetes</taxon>
        <taxon>Mortierellales</taxon>
        <taxon>Mortierellaceae</taxon>
        <taxon>Entomortierella</taxon>
    </lineage>
</organism>
<name>A0A9P6MN18_9FUNG</name>
<reference evidence="1" key="1">
    <citation type="journal article" date="2020" name="Fungal Divers.">
        <title>Resolving the Mortierellaceae phylogeny through synthesis of multi-gene phylogenetics and phylogenomics.</title>
        <authorList>
            <person name="Vandepol N."/>
            <person name="Liber J."/>
            <person name="Desiro A."/>
            <person name="Na H."/>
            <person name="Kennedy M."/>
            <person name="Barry K."/>
            <person name="Grigoriev I.V."/>
            <person name="Miller A.N."/>
            <person name="O'Donnell K."/>
            <person name="Stajich J.E."/>
            <person name="Bonito G."/>
        </authorList>
    </citation>
    <scope>NUCLEOTIDE SEQUENCE</scope>
    <source>
        <strain evidence="1">NRRL 2769</strain>
    </source>
</reference>
<feature type="non-terminal residue" evidence="1">
    <location>
        <position position="389"/>
    </location>
</feature>
<proteinExistence type="predicted"/>
<sequence>MDISSYFCEPWGTLMKIMHDILRSGRSDKAFPSGDNLSPTRKALYMYICAHLDDRTATLQYEKDLLVAMSGVINLWAADIRDMFGMRLINDIEESAPKSQPDCGVNDTLQSLNEILTIYGIKYLHDEISILDAERVGKVRRGEQVDPLLKIVLDVVRFLADKIIAGTFGESEHAVVSAWKNVLDFISEGLLKFKTGELTSDATKEIRTLQEKELSGTSKNVCGRKMDLHLHLNDLELDNSEFKAVGVNIEENKKQSRKNIRINKAILIYLQRHIRFELKNDDYMVFLDVSGYSGAIVYLKRYNDIHVSGLLCQAPIKLPINEKGLSVFLKGQSFGWLLTYVKHLLHMQQEVEDAQVQAMDSRFMDQEQTTPPTSPRDIDTIVMNTPKKK</sequence>
<protein>
    <submittedName>
        <fullName evidence="1">Uncharacterized protein</fullName>
    </submittedName>
</protein>
<evidence type="ECO:0000313" key="2">
    <source>
        <dbReference type="Proteomes" id="UP000703661"/>
    </source>
</evidence>
<dbReference type="Proteomes" id="UP000703661">
    <property type="component" value="Unassembled WGS sequence"/>
</dbReference>
<evidence type="ECO:0000313" key="1">
    <source>
        <dbReference type="EMBL" id="KAG0007766.1"/>
    </source>
</evidence>
<accession>A0A9P6MN18</accession>
<dbReference type="EMBL" id="JAAAID010002190">
    <property type="protein sequence ID" value="KAG0007766.1"/>
    <property type="molecule type" value="Genomic_DNA"/>
</dbReference>
<dbReference type="AlphaFoldDB" id="A0A9P6MN18"/>
<gene>
    <name evidence="1" type="ORF">BGZ80_004257</name>
</gene>
<comment type="caution">
    <text evidence="1">The sequence shown here is derived from an EMBL/GenBank/DDBJ whole genome shotgun (WGS) entry which is preliminary data.</text>
</comment>
<keyword evidence="2" id="KW-1185">Reference proteome</keyword>